<dbReference type="PANTHER" id="PTHR10422:SF43">
    <property type="entry name" value="NITRIC OXIDE REDUCTASE SUBUNIT B"/>
    <property type="match status" value="1"/>
</dbReference>
<reference evidence="25 26" key="1">
    <citation type="submission" date="2023-04" db="EMBL/GenBank/DDBJ databases">
        <title>Ottowia paracancer sp. nov., isolated from human stomach.</title>
        <authorList>
            <person name="Song Y."/>
        </authorList>
    </citation>
    <scope>NUCLEOTIDE SEQUENCE [LARGE SCALE GENOMIC DNA]</scope>
    <source>
        <strain evidence="25 26">10c7w1</strain>
    </source>
</reference>
<feature type="transmembrane region" description="Helical" evidence="23">
    <location>
        <begin position="275"/>
        <end position="295"/>
    </location>
</feature>
<feature type="transmembrane region" description="Helical" evidence="23">
    <location>
        <begin position="202"/>
        <end position="227"/>
    </location>
</feature>
<dbReference type="GO" id="GO:0016966">
    <property type="term" value="F:nitric oxide reductase activity"/>
    <property type="evidence" value="ECO:0007669"/>
    <property type="project" value="UniProtKB-EC"/>
</dbReference>
<evidence type="ECO:0000256" key="6">
    <source>
        <dbReference type="ARBA" id="ARBA00022660"/>
    </source>
</evidence>
<organism evidence="25 26">
    <name type="scientific">Ottowia cancrivicina</name>
    <dbReference type="NCBI Taxonomy" id="3040346"/>
    <lineage>
        <taxon>Bacteria</taxon>
        <taxon>Pseudomonadati</taxon>
        <taxon>Pseudomonadota</taxon>
        <taxon>Betaproteobacteria</taxon>
        <taxon>Burkholderiales</taxon>
        <taxon>Comamonadaceae</taxon>
        <taxon>Ottowia</taxon>
    </lineage>
</organism>
<evidence type="ECO:0000256" key="8">
    <source>
        <dbReference type="ARBA" id="ARBA00022723"/>
    </source>
</evidence>
<evidence type="ECO:0000256" key="19">
    <source>
        <dbReference type="ARBA" id="ARBA00068903"/>
    </source>
</evidence>
<evidence type="ECO:0000256" key="21">
    <source>
        <dbReference type="ARBA" id="ARBA00081069"/>
    </source>
</evidence>
<evidence type="ECO:0000313" key="25">
    <source>
        <dbReference type="EMBL" id="MDG9699499.1"/>
    </source>
</evidence>
<evidence type="ECO:0000256" key="1">
    <source>
        <dbReference type="ARBA" id="ARBA00004651"/>
    </source>
</evidence>
<dbReference type="EMBL" id="JARVII010000012">
    <property type="protein sequence ID" value="MDG9699499.1"/>
    <property type="molecule type" value="Genomic_DNA"/>
</dbReference>
<feature type="transmembrane region" description="Helical" evidence="23">
    <location>
        <begin position="348"/>
        <end position="368"/>
    </location>
</feature>
<evidence type="ECO:0000256" key="2">
    <source>
        <dbReference type="ARBA" id="ARBA00009578"/>
    </source>
</evidence>
<keyword evidence="10 23" id="KW-1133">Transmembrane helix</keyword>
<evidence type="ECO:0000256" key="16">
    <source>
        <dbReference type="ARBA" id="ARBA00060527"/>
    </source>
</evidence>
<keyword evidence="5 22" id="KW-0349">Heme</keyword>
<evidence type="ECO:0000256" key="12">
    <source>
        <dbReference type="ARBA" id="ARBA00023004"/>
    </source>
</evidence>
<evidence type="ECO:0000256" key="3">
    <source>
        <dbReference type="ARBA" id="ARBA00022448"/>
    </source>
</evidence>
<evidence type="ECO:0000256" key="18">
    <source>
        <dbReference type="ARBA" id="ARBA00066307"/>
    </source>
</evidence>
<comment type="subunit">
    <text evidence="17">Heterodimer of cytochromes b (large subunit) and c (small subunit).</text>
</comment>
<evidence type="ECO:0000256" key="20">
    <source>
        <dbReference type="ARBA" id="ARBA00080844"/>
    </source>
</evidence>
<comment type="similarity">
    <text evidence="2 22">Belongs to the heme-copper respiratory oxidase family.</text>
</comment>
<dbReference type="GO" id="GO:0020037">
    <property type="term" value="F:heme binding"/>
    <property type="evidence" value="ECO:0007669"/>
    <property type="project" value="InterPro"/>
</dbReference>
<dbReference type="PROSITE" id="PS50855">
    <property type="entry name" value="COX1"/>
    <property type="match status" value="1"/>
</dbReference>
<dbReference type="Proteomes" id="UP001237156">
    <property type="component" value="Unassembled WGS sequence"/>
</dbReference>
<evidence type="ECO:0000259" key="24">
    <source>
        <dbReference type="PROSITE" id="PS50855"/>
    </source>
</evidence>
<evidence type="ECO:0000313" key="26">
    <source>
        <dbReference type="Proteomes" id="UP001237156"/>
    </source>
</evidence>
<keyword evidence="7 22" id="KW-0812">Transmembrane</keyword>
<evidence type="ECO:0000256" key="11">
    <source>
        <dbReference type="ARBA" id="ARBA00023002"/>
    </source>
</evidence>
<dbReference type="AlphaFoldDB" id="A0AAW6RLK8"/>
<keyword evidence="8" id="KW-0479">Metal-binding</keyword>
<keyword evidence="3 22" id="KW-0813">Transport</keyword>
<comment type="caution">
    <text evidence="25">The sequence shown here is derived from an EMBL/GenBank/DDBJ whole genome shotgun (WGS) entry which is preliminary data.</text>
</comment>
<dbReference type="PROSITE" id="PS00077">
    <property type="entry name" value="COX1_CUB"/>
    <property type="match status" value="1"/>
</dbReference>
<keyword evidence="12" id="KW-0408">Iron</keyword>
<sequence>MSNTTFTLKYKSQAVAKPYFIAALGLFVGQIIFGLVMGVQYIYGDFLFPHIPFNVARMVHTNLLIVWLLFGFMGAAYYMVPEEAETELYSPGLALLMFWIFLAAGAATILGYLLVPYARLAELTGNDLLMTMGREFLEQPLPTKVGIVIVALAMLFNLSMTYLKGRKTTVTTILMIGLWGLALMFLFSFYNPHDLVRDKMYWWFVVHLWVEGVWELILASLLAYVLIKTTGADREVVDKWIYVIMATALFSGILGTAHHYYFIGLPGYWHLVGNIFSSLEPIPFFLLTLFAYRMVQRRRRDHANQAAVVWALGCTVLGFLGAGIWGFLHTLSWVNYYSHGTQLTASHGHLAFYGAYALVVICLISYAMPTLRGRVANSRASQTVEIWSFWIMSVGMGVITLALTLAGAVQIYLQRFPTDGAMAFMAAQDQIVFFYWVRLFGGVAFLIGLVLYLASFFIGGEPVEGNWYGRRGGVMPGVAQRVRHGE</sequence>
<comment type="pathway">
    <text evidence="16">Nitrogen metabolism; nitrate reduction (denitrification); dinitrogen from nitrate: step 3/4.</text>
</comment>
<evidence type="ECO:0000256" key="9">
    <source>
        <dbReference type="ARBA" id="ARBA00022982"/>
    </source>
</evidence>
<name>A0AAW6RLK8_9BURK</name>
<dbReference type="EC" id="1.7.2.5" evidence="18"/>
<dbReference type="Pfam" id="PF00115">
    <property type="entry name" value="COX1"/>
    <property type="match status" value="1"/>
</dbReference>
<comment type="subcellular location">
    <subcellularLocation>
        <location evidence="1">Cell membrane</location>
        <topology evidence="1">Multi-pass membrane protein</topology>
    </subcellularLocation>
</comment>
<evidence type="ECO:0000256" key="14">
    <source>
        <dbReference type="ARBA" id="ARBA00052696"/>
    </source>
</evidence>
<feature type="transmembrane region" description="Helical" evidence="23">
    <location>
        <begin position="307"/>
        <end position="328"/>
    </location>
</feature>
<feature type="transmembrane region" description="Helical" evidence="23">
    <location>
        <begin position="92"/>
        <end position="115"/>
    </location>
</feature>
<keyword evidence="13 23" id="KW-0472">Membrane</keyword>
<evidence type="ECO:0000256" key="13">
    <source>
        <dbReference type="ARBA" id="ARBA00023136"/>
    </source>
</evidence>
<dbReference type="InterPro" id="IPR023615">
    <property type="entry name" value="Cyt_c_Oxase_su1_BS"/>
</dbReference>
<dbReference type="InterPro" id="IPR036927">
    <property type="entry name" value="Cyt_c_oxase-like_su1_sf"/>
</dbReference>
<gene>
    <name evidence="25" type="ORF">QB898_07215</name>
</gene>
<feature type="domain" description="Cytochrome oxidase subunit I profile" evidence="24">
    <location>
        <begin position="1"/>
        <end position="486"/>
    </location>
</feature>
<dbReference type="GO" id="GO:0015990">
    <property type="term" value="P:electron transport coupled proton transport"/>
    <property type="evidence" value="ECO:0007669"/>
    <property type="project" value="TreeGrafter"/>
</dbReference>
<keyword evidence="26" id="KW-1185">Reference proteome</keyword>
<dbReference type="GO" id="GO:0009060">
    <property type="term" value="P:aerobic respiration"/>
    <property type="evidence" value="ECO:0007669"/>
    <property type="project" value="InterPro"/>
</dbReference>
<evidence type="ECO:0000256" key="23">
    <source>
        <dbReference type="SAM" id="Phobius"/>
    </source>
</evidence>
<keyword evidence="11" id="KW-0560">Oxidoreductase</keyword>
<evidence type="ECO:0000256" key="22">
    <source>
        <dbReference type="RuleBase" id="RU000370"/>
    </source>
</evidence>
<feature type="transmembrane region" description="Helical" evidence="23">
    <location>
        <begin position="145"/>
        <end position="163"/>
    </location>
</feature>
<evidence type="ECO:0000256" key="7">
    <source>
        <dbReference type="ARBA" id="ARBA00022692"/>
    </source>
</evidence>
<comment type="function">
    <text evidence="15">Component of the anaerobic respiratory chain that transforms nitrate to dinitrogen (denitrification). NorB is the catalytic subunit of the enzyme complex. Shows proton pump activity across the membrane in denitrifying bacterial cells. The mononitrogen reduction is probably coupled to electron transport phosphorylation.</text>
</comment>
<evidence type="ECO:0000256" key="4">
    <source>
        <dbReference type="ARBA" id="ARBA00022475"/>
    </source>
</evidence>
<evidence type="ECO:0000256" key="15">
    <source>
        <dbReference type="ARBA" id="ARBA00057596"/>
    </source>
</evidence>
<feature type="transmembrane region" description="Helical" evidence="23">
    <location>
        <begin position="170"/>
        <end position="190"/>
    </location>
</feature>
<accession>A0AAW6RLK8</accession>
<proteinExistence type="inferred from homology"/>
<protein>
    <recommendedName>
        <fullName evidence="19">Nitric oxide reductase subunit B</fullName>
        <ecNumber evidence="18">1.7.2.5</ecNumber>
    </recommendedName>
    <alternativeName>
        <fullName evidence="20">NOR large subunit</fullName>
    </alternativeName>
    <alternativeName>
        <fullName evidence="21">Nitric oxide reductase cytochrome b subunit</fullName>
    </alternativeName>
</protein>
<feature type="transmembrane region" description="Helical" evidence="23">
    <location>
        <begin position="433"/>
        <end position="458"/>
    </location>
</feature>
<keyword evidence="4" id="KW-1003">Cell membrane</keyword>
<dbReference type="GO" id="GO:0004129">
    <property type="term" value="F:cytochrome-c oxidase activity"/>
    <property type="evidence" value="ECO:0007669"/>
    <property type="project" value="InterPro"/>
</dbReference>
<dbReference type="GO" id="GO:0005886">
    <property type="term" value="C:plasma membrane"/>
    <property type="evidence" value="ECO:0007669"/>
    <property type="project" value="UniProtKB-SubCell"/>
</dbReference>
<dbReference type="FunFam" id="1.20.210.10:FF:000010">
    <property type="entry name" value="Nitric oxide reductase subunit B"/>
    <property type="match status" value="1"/>
</dbReference>
<feature type="transmembrane region" description="Helical" evidence="23">
    <location>
        <begin position="389"/>
        <end position="413"/>
    </location>
</feature>
<dbReference type="InterPro" id="IPR023616">
    <property type="entry name" value="Cyt_c_oxase-like_su1_dom"/>
</dbReference>
<keyword evidence="9 22" id="KW-0249">Electron transport</keyword>
<keyword evidence="6 22" id="KW-0679">Respiratory chain</keyword>
<dbReference type="InterPro" id="IPR000883">
    <property type="entry name" value="Cyt_C_Oxase_1"/>
</dbReference>
<evidence type="ECO:0000256" key="17">
    <source>
        <dbReference type="ARBA" id="ARBA00062246"/>
    </source>
</evidence>
<feature type="transmembrane region" description="Helical" evidence="23">
    <location>
        <begin position="20"/>
        <end position="43"/>
    </location>
</feature>
<dbReference type="Gene3D" id="1.20.210.10">
    <property type="entry name" value="Cytochrome c oxidase-like, subunit I domain"/>
    <property type="match status" value="1"/>
</dbReference>
<evidence type="ECO:0000256" key="5">
    <source>
        <dbReference type="ARBA" id="ARBA00022617"/>
    </source>
</evidence>
<dbReference type="GO" id="GO:0022904">
    <property type="term" value="P:respiratory electron transport chain"/>
    <property type="evidence" value="ECO:0007669"/>
    <property type="project" value="TreeGrafter"/>
</dbReference>
<feature type="transmembrane region" description="Helical" evidence="23">
    <location>
        <begin position="239"/>
        <end position="263"/>
    </location>
</feature>
<feature type="transmembrane region" description="Helical" evidence="23">
    <location>
        <begin position="63"/>
        <end position="80"/>
    </location>
</feature>
<dbReference type="SUPFAM" id="SSF81442">
    <property type="entry name" value="Cytochrome c oxidase subunit I-like"/>
    <property type="match status" value="1"/>
</dbReference>
<dbReference type="RefSeq" id="WP_050714644.1">
    <property type="nucleotide sequence ID" value="NZ_JARVII010000012.1"/>
</dbReference>
<evidence type="ECO:0000256" key="10">
    <source>
        <dbReference type="ARBA" id="ARBA00022989"/>
    </source>
</evidence>
<dbReference type="PANTHER" id="PTHR10422">
    <property type="entry name" value="CYTOCHROME C OXIDASE SUBUNIT 1"/>
    <property type="match status" value="1"/>
</dbReference>
<dbReference type="GO" id="GO:0046872">
    <property type="term" value="F:metal ion binding"/>
    <property type="evidence" value="ECO:0007669"/>
    <property type="project" value="UniProtKB-KW"/>
</dbReference>
<comment type="catalytic activity">
    <reaction evidence="14">
        <text>nitrous oxide + 2 Fe(III)-[cytochrome c] + H2O = 2 nitric oxide + 2 Fe(II)-[cytochrome c] + 2 H(+)</text>
        <dbReference type="Rhea" id="RHEA:30211"/>
        <dbReference type="Rhea" id="RHEA-COMP:10350"/>
        <dbReference type="Rhea" id="RHEA-COMP:14399"/>
        <dbReference type="ChEBI" id="CHEBI:15377"/>
        <dbReference type="ChEBI" id="CHEBI:15378"/>
        <dbReference type="ChEBI" id="CHEBI:16480"/>
        <dbReference type="ChEBI" id="CHEBI:17045"/>
        <dbReference type="ChEBI" id="CHEBI:29033"/>
        <dbReference type="ChEBI" id="CHEBI:29034"/>
        <dbReference type="EC" id="1.7.2.5"/>
    </reaction>
</comment>